<keyword evidence="3" id="KW-1185">Reference proteome</keyword>
<name>A0A2I1HTB8_9GLOM</name>
<dbReference type="Proteomes" id="UP000234323">
    <property type="component" value="Unassembled WGS sequence"/>
</dbReference>
<accession>A0A2I1HTB8</accession>
<organism evidence="2 3">
    <name type="scientific">Rhizophagus irregularis</name>
    <dbReference type="NCBI Taxonomy" id="588596"/>
    <lineage>
        <taxon>Eukaryota</taxon>
        <taxon>Fungi</taxon>
        <taxon>Fungi incertae sedis</taxon>
        <taxon>Mucoromycota</taxon>
        <taxon>Glomeromycotina</taxon>
        <taxon>Glomeromycetes</taxon>
        <taxon>Glomerales</taxon>
        <taxon>Glomeraceae</taxon>
        <taxon>Rhizophagus</taxon>
    </lineage>
</organism>
<feature type="region of interest" description="Disordered" evidence="1">
    <location>
        <begin position="41"/>
        <end position="76"/>
    </location>
</feature>
<reference evidence="2 3" key="1">
    <citation type="submission" date="2015-10" db="EMBL/GenBank/DDBJ databases">
        <title>Genome analyses suggest a sexual origin of heterokaryosis in a supposedly ancient asexual fungus.</title>
        <authorList>
            <person name="Ropars J."/>
            <person name="Sedzielewska K."/>
            <person name="Noel J."/>
            <person name="Charron P."/>
            <person name="Farinelli L."/>
            <person name="Marton T."/>
            <person name="Kruger M."/>
            <person name="Pelin A."/>
            <person name="Brachmann A."/>
            <person name="Corradi N."/>
        </authorList>
    </citation>
    <scope>NUCLEOTIDE SEQUENCE [LARGE SCALE GENOMIC DNA]</scope>
    <source>
        <strain evidence="2 3">A4</strain>
    </source>
</reference>
<feature type="region of interest" description="Disordered" evidence="1">
    <location>
        <begin position="174"/>
        <end position="270"/>
    </location>
</feature>
<feature type="compositionally biased region" description="Basic and acidic residues" evidence="1">
    <location>
        <begin position="101"/>
        <end position="115"/>
    </location>
</feature>
<feature type="compositionally biased region" description="Acidic residues" evidence="1">
    <location>
        <begin position="222"/>
        <end position="236"/>
    </location>
</feature>
<feature type="compositionally biased region" description="Basic and acidic residues" evidence="1">
    <location>
        <begin position="237"/>
        <end position="251"/>
    </location>
</feature>
<feature type="region of interest" description="Disordered" evidence="1">
    <location>
        <begin position="89"/>
        <end position="115"/>
    </location>
</feature>
<dbReference type="AlphaFoldDB" id="A0A2I1HTB8"/>
<proteinExistence type="predicted"/>
<gene>
    <name evidence="2" type="ORF">RhiirA4_449956</name>
</gene>
<feature type="compositionally biased region" description="Basic and acidic residues" evidence="1">
    <location>
        <begin position="181"/>
        <end position="207"/>
    </location>
</feature>
<evidence type="ECO:0000313" key="2">
    <source>
        <dbReference type="EMBL" id="PKY62134.1"/>
    </source>
</evidence>
<dbReference type="EMBL" id="LLXI01006464">
    <property type="protein sequence ID" value="PKY62134.1"/>
    <property type="molecule type" value="Genomic_DNA"/>
</dbReference>
<comment type="caution">
    <text evidence="2">The sequence shown here is derived from an EMBL/GenBank/DDBJ whole genome shotgun (WGS) entry which is preliminary data.</text>
</comment>
<sequence>MRYEKAPMTPPDRIYKELGNFASKNYDFFNTGTLRIPNFSGKVQKEKKESEPYSPENDFGALFDSQKDKARKGKLTTPNGEEVVEMVNKWRIGETPNTDRSANERGKEPLKKDNVAPEEVVEIIKNHRLEIKKLSDSASPVEITKTMKEWEKIYQDSGNEMEWEAINIVAVEEAQEEQQLEGEKELHKLEDVNRYQDDKETGDKRPILESPAAPARKPVQVEVEDSGSEESEEEPKEEEKTQGTKKQEKKSTPNTSTQGKKKKKKSKKHR</sequence>
<evidence type="ECO:0000313" key="3">
    <source>
        <dbReference type="Proteomes" id="UP000234323"/>
    </source>
</evidence>
<feature type="compositionally biased region" description="Basic residues" evidence="1">
    <location>
        <begin position="259"/>
        <end position="270"/>
    </location>
</feature>
<evidence type="ECO:0000256" key="1">
    <source>
        <dbReference type="SAM" id="MobiDB-lite"/>
    </source>
</evidence>
<protein>
    <submittedName>
        <fullName evidence="2">Uncharacterized protein</fullName>
    </submittedName>
</protein>